<dbReference type="NCBIfam" id="TIGR00135">
    <property type="entry name" value="gatC"/>
    <property type="match status" value="1"/>
</dbReference>
<dbReference type="EC" id="6.3.5.-" evidence="1"/>
<dbReference type="GO" id="GO:0005524">
    <property type="term" value="F:ATP binding"/>
    <property type="evidence" value="ECO:0007669"/>
    <property type="project" value="UniProtKB-KW"/>
</dbReference>
<dbReference type="InterPro" id="IPR036113">
    <property type="entry name" value="Asp/Glu-ADT_sf_sub_c"/>
</dbReference>
<dbReference type="PANTHER" id="PTHR15004">
    <property type="entry name" value="GLUTAMYL-TRNA(GLN) AMIDOTRANSFERASE SUBUNIT C, MITOCHONDRIAL"/>
    <property type="match status" value="1"/>
</dbReference>
<dbReference type="InterPro" id="IPR003837">
    <property type="entry name" value="GatC"/>
</dbReference>
<keyword evidence="1" id="KW-0436">Ligase</keyword>
<dbReference type="Pfam" id="PF02686">
    <property type="entry name" value="GatC"/>
    <property type="match status" value="1"/>
</dbReference>
<dbReference type="GO" id="GO:0006412">
    <property type="term" value="P:translation"/>
    <property type="evidence" value="ECO:0007669"/>
    <property type="project" value="UniProtKB-UniRule"/>
</dbReference>
<evidence type="ECO:0000313" key="3">
    <source>
        <dbReference type="Proteomes" id="UP000772181"/>
    </source>
</evidence>
<dbReference type="AlphaFoldDB" id="A0A933GM67"/>
<comment type="caution">
    <text evidence="2">The sequence shown here is derived from an EMBL/GenBank/DDBJ whole genome shotgun (WGS) entry which is preliminary data.</text>
</comment>
<protein>
    <recommendedName>
        <fullName evidence="1">Aspartyl/glutamyl-tRNA(Asn/Gln) amidotransferase subunit C</fullName>
        <shortName evidence="1">Asp/Glu-ADT subunit C</shortName>
        <ecNumber evidence="1">6.3.5.-</ecNumber>
    </recommendedName>
</protein>
<reference evidence="2" key="1">
    <citation type="submission" date="2020-07" db="EMBL/GenBank/DDBJ databases">
        <title>Huge and variable diversity of episymbiotic CPR bacteria and DPANN archaea in groundwater ecosystems.</title>
        <authorList>
            <person name="He C.Y."/>
            <person name="Keren R."/>
            <person name="Whittaker M."/>
            <person name="Farag I.F."/>
            <person name="Doudna J."/>
            <person name="Cate J.H.D."/>
            <person name="Banfield J.F."/>
        </authorList>
    </citation>
    <scope>NUCLEOTIDE SEQUENCE</scope>
    <source>
        <strain evidence="2">NC_groundwater_1482_Ag_S-0.65um_47_24</strain>
    </source>
</reference>
<sequence>MKITLQQVDHVARLARLELSDEDRMKFTKQLNDILVYIEKLNELDTSEVEPTSHVLPILNVFRHDQISSSLEIEESLANAPKKEGLFFQIPKIIE</sequence>
<evidence type="ECO:0000313" key="2">
    <source>
        <dbReference type="EMBL" id="MBI4595976.1"/>
    </source>
</evidence>
<dbReference type="GO" id="GO:0006450">
    <property type="term" value="P:regulation of translational fidelity"/>
    <property type="evidence" value="ECO:0007669"/>
    <property type="project" value="InterPro"/>
</dbReference>
<evidence type="ECO:0000256" key="1">
    <source>
        <dbReference type="HAMAP-Rule" id="MF_00122"/>
    </source>
</evidence>
<comment type="similarity">
    <text evidence="1">Belongs to the GatC family.</text>
</comment>
<accession>A0A933GM67</accession>
<comment type="function">
    <text evidence="1">Allows the formation of correctly charged Asn-tRNA(Asn) or Gln-tRNA(Gln) through the transamidation of misacylated Asp-tRNA(Asn) or Glu-tRNA(Gln) in organisms which lack either or both of asparaginyl-tRNA or glutaminyl-tRNA synthetases. The reaction takes place in the presence of glutamine and ATP through an activated phospho-Asp-tRNA(Asn) or phospho-Glu-tRNA(Gln).</text>
</comment>
<comment type="subunit">
    <text evidence="1">Heterotrimer of A, B and C subunits.</text>
</comment>
<proteinExistence type="inferred from homology"/>
<keyword evidence="1" id="KW-0067">ATP-binding</keyword>
<name>A0A933GM67_UNCTE</name>
<dbReference type="SUPFAM" id="SSF141000">
    <property type="entry name" value="Glu-tRNAGln amidotransferase C subunit"/>
    <property type="match status" value="1"/>
</dbReference>
<dbReference type="GO" id="GO:0070681">
    <property type="term" value="P:glutaminyl-tRNAGln biosynthesis via transamidation"/>
    <property type="evidence" value="ECO:0007669"/>
    <property type="project" value="TreeGrafter"/>
</dbReference>
<dbReference type="Gene3D" id="1.10.20.60">
    <property type="entry name" value="Glu-tRNAGln amidotransferase C subunit, N-terminal domain"/>
    <property type="match status" value="1"/>
</dbReference>
<comment type="catalytic activity">
    <reaction evidence="1">
        <text>L-aspartyl-tRNA(Asn) + L-glutamine + ATP + H2O = L-asparaginyl-tRNA(Asn) + L-glutamate + ADP + phosphate + 2 H(+)</text>
        <dbReference type="Rhea" id="RHEA:14513"/>
        <dbReference type="Rhea" id="RHEA-COMP:9674"/>
        <dbReference type="Rhea" id="RHEA-COMP:9677"/>
        <dbReference type="ChEBI" id="CHEBI:15377"/>
        <dbReference type="ChEBI" id="CHEBI:15378"/>
        <dbReference type="ChEBI" id="CHEBI:29985"/>
        <dbReference type="ChEBI" id="CHEBI:30616"/>
        <dbReference type="ChEBI" id="CHEBI:43474"/>
        <dbReference type="ChEBI" id="CHEBI:58359"/>
        <dbReference type="ChEBI" id="CHEBI:78515"/>
        <dbReference type="ChEBI" id="CHEBI:78516"/>
        <dbReference type="ChEBI" id="CHEBI:456216"/>
    </reaction>
</comment>
<dbReference type="GO" id="GO:0050567">
    <property type="term" value="F:glutaminyl-tRNA synthase (glutamine-hydrolyzing) activity"/>
    <property type="evidence" value="ECO:0007669"/>
    <property type="project" value="UniProtKB-UniRule"/>
</dbReference>
<comment type="catalytic activity">
    <reaction evidence="1">
        <text>L-glutamyl-tRNA(Gln) + L-glutamine + ATP + H2O = L-glutaminyl-tRNA(Gln) + L-glutamate + ADP + phosphate + H(+)</text>
        <dbReference type="Rhea" id="RHEA:17521"/>
        <dbReference type="Rhea" id="RHEA-COMP:9681"/>
        <dbReference type="Rhea" id="RHEA-COMP:9684"/>
        <dbReference type="ChEBI" id="CHEBI:15377"/>
        <dbReference type="ChEBI" id="CHEBI:15378"/>
        <dbReference type="ChEBI" id="CHEBI:29985"/>
        <dbReference type="ChEBI" id="CHEBI:30616"/>
        <dbReference type="ChEBI" id="CHEBI:43474"/>
        <dbReference type="ChEBI" id="CHEBI:58359"/>
        <dbReference type="ChEBI" id="CHEBI:78520"/>
        <dbReference type="ChEBI" id="CHEBI:78521"/>
        <dbReference type="ChEBI" id="CHEBI:456216"/>
    </reaction>
</comment>
<dbReference type="Proteomes" id="UP000772181">
    <property type="component" value="Unassembled WGS sequence"/>
</dbReference>
<dbReference type="PANTHER" id="PTHR15004:SF0">
    <property type="entry name" value="GLUTAMYL-TRNA(GLN) AMIDOTRANSFERASE SUBUNIT C, MITOCHONDRIAL"/>
    <property type="match status" value="1"/>
</dbReference>
<dbReference type="HAMAP" id="MF_00122">
    <property type="entry name" value="GatC"/>
    <property type="match status" value="1"/>
</dbReference>
<keyword evidence="1" id="KW-0648">Protein biosynthesis</keyword>
<dbReference type="EMBL" id="JACQWF010000280">
    <property type="protein sequence ID" value="MBI4595976.1"/>
    <property type="molecule type" value="Genomic_DNA"/>
</dbReference>
<organism evidence="2 3">
    <name type="scientific">Tectimicrobiota bacterium</name>
    <dbReference type="NCBI Taxonomy" id="2528274"/>
    <lineage>
        <taxon>Bacteria</taxon>
        <taxon>Pseudomonadati</taxon>
        <taxon>Nitrospinota/Tectimicrobiota group</taxon>
        <taxon>Candidatus Tectimicrobiota</taxon>
    </lineage>
</organism>
<gene>
    <name evidence="1 2" type="primary">gatC</name>
    <name evidence="2" type="ORF">HY730_06310</name>
</gene>
<keyword evidence="1" id="KW-0547">Nucleotide-binding</keyword>